<comment type="subcellular location">
    <subcellularLocation>
        <location evidence="7">Cell membrane</location>
        <topology evidence="7">Single-pass membrane protein</topology>
    </subcellularLocation>
</comment>
<gene>
    <name evidence="7 8" type="primary">mltG</name>
    <name evidence="8" type="ORF">EII10_08495</name>
</gene>
<keyword evidence="3 7" id="KW-1133">Transmembrane helix</keyword>
<reference evidence="8 9" key="1">
    <citation type="submission" date="2018-11" db="EMBL/GenBank/DDBJ databases">
        <title>Genomes From Bacteria Associated with the Canine Oral Cavity: a Test Case for Automated Genome-Based Taxonomic Assignment.</title>
        <authorList>
            <person name="Coil D.A."/>
            <person name="Jospin G."/>
            <person name="Darling A.E."/>
            <person name="Wallis C."/>
            <person name="Davis I.J."/>
            <person name="Harris S."/>
            <person name="Eisen J.A."/>
            <person name="Holcombe L.J."/>
            <person name="O'Flynn C."/>
        </authorList>
    </citation>
    <scope>NUCLEOTIDE SEQUENCE [LARGE SCALE GENOMIC DNA]</scope>
    <source>
        <strain evidence="8 9">OH5050</strain>
    </source>
</reference>
<evidence type="ECO:0000256" key="4">
    <source>
        <dbReference type="ARBA" id="ARBA00023136"/>
    </source>
</evidence>
<dbReference type="Proteomes" id="UP000271272">
    <property type="component" value="Unassembled WGS sequence"/>
</dbReference>
<dbReference type="NCBIfam" id="TIGR00247">
    <property type="entry name" value="endolytic transglycosylase MltG"/>
    <property type="match status" value="1"/>
</dbReference>
<dbReference type="HAMAP" id="MF_02065">
    <property type="entry name" value="MltG"/>
    <property type="match status" value="1"/>
</dbReference>
<dbReference type="AlphaFoldDB" id="A0A3P1V679"/>
<dbReference type="GO" id="GO:0008932">
    <property type="term" value="F:lytic endotransglycosylase activity"/>
    <property type="evidence" value="ECO:0007669"/>
    <property type="project" value="UniProtKB-UniRule"/>
</dbReference>
<protein>
    <recommendedName>
        <fullName evidence="7">Endolytic murein transglycosylase</fullName>
        <ecNumber evidence="7">4.2.2.29</ecNumber>
    </recommendedName>
    <alternativeName>
        <fullName evidence="7">Peptidoglycan lytic transglycosylase</fullName>
    </alternativeName>
    <alternativeName>
        <fullName evidence="7">Peptidoglycan polymerization terminase</fullName>
    </alternativeName>
</protein>
<dbReference type="PANTHER" id="PTHR30518">
    <property type="entry name" value="ENDOLYTIC MUREIN TRANSGLYCOSYLASE"/>
    <property type="match status" value="1"/>
</dbReference>
<comment type="caution">
    <text evidence="8">The sequence shown here is derived from an EMBL/GenBank/DDBJ whole genome shotgun (WGS) entry which is preliminary data.</text>
</comment>
<proteinExistence type="inferred from homology"/>
<keyword evidence="2 7" id="KW-0812">Transmembrane</keyword>
<evidence type="ECO:0000256" key="7">
    <source>
        <dbReference type="HAMAP-Rule" id="MF_02065"/>
    </source>
</evidence>
<dbReference type="Pfam" id="PF02618">
    <property type="entry name" value="YceG"/>
    <property type="match status" value="1"/>
</dbReference>
<evidence type="ECO:0000256" key="2">
    <source>
        <dbReference type="ARBA" id="ARBA00022692"/>
    </source>
</evidence>
<dbReference type="InterPro" id="IPR003770">
    <property type="entry name" value="MLTG-like"/>
</dbReference>
<dbReference type="GO" id="GO:0071555">
    <property type="term" value="P:cell wall organization"/>
    <property type="evidence" value="ECO:0007669"/>
    <property type="project" value="UniProtKB-KW"/>
</dbReference>
<dbReference type="RefSeq" id="WP_124934076.1">
    <property type="nucleotide sequence ID" value="NZ_JAGFOU010000015.1"/>
</dbReference>
<keyword evidence="1 7" id="KW-1003">Cell membrane</keyword>
<feature type="transmembrane region" description="Helical" evidence="7">
    <location>
        <begin position="46"/>
        <end position="67"/>
    </location>
</feature>
<accession>A0A3P1V679</accession>
<evidence type="ECO:0000313" key="8">
    <source>
        <dbReference type="EMBL" id="RRD28980.1"/>
    </source>
</evidence>
<dbReference type="EC" id="4.2.2.29" evidence="7"/>
<comment type="function">
    <text evidence="7">Functions as a peptidoglycan terminase that cleaves nascent peptidoglycan strands endolytically to terminate their elongation.</text>
</comment>
<keyword evidence="9" id="KW-1185">Reference proteome</keyword>
<evidence type="ECO:0000256" key="6">
    <source>
        <dbReference type="ARBA" id="ARBA00023316"/>
    </source>
</evidence>
<sequence>MSHDDFFAELGIQREDAADAGGRVKGRRQRRLEKVERRRRKRRRHWLTSIVLVVVLAAVGVVGYKAVTYVRDSSSSASGVQDYQGTGEEEVVVTIPEGASGQIIGELLQDADVVATAGAFVEAYKANANSGNIQAGTYTLKTRMSAANAVAALLDPTSKSEHALTVPEGFTKNQVKERLMTVGGFTAEEVDAAYADTAAIGLPEAAGGNVEGWLASSTYDIAEDATATEVVARMVSVTTSRLKALGVAEKDYQQVLIKASIVEREVSLPKYYGQVARVIENRLKDTDGETQGLLQMDSTVLYGLGRVGGIPSAEETADDSNAYNTYKHAGLPPTPIGSPSEEVIKAVIKPPEGDWLYFVTVDLSTGETLFATTHAEQEANTARLRDYCEKNKEVCQGTPMPQEG</sequence>
<comment type="similarity">
    <text evidence="7">Belongs to the transglycosylase MltG family.</text>
</comment>
<evidence type="ECO:0000256" key="1">
    <source>
        <dbReference type="ARBA" id="ARBA00022475"/>
    </source>
</evidence>
<dbReference type="EMBL" id="RQZC01000013">
    <property type="protein sequence ID" value="RRD28980.1"/>
    <property type="molecule type" value="Genomic_DNA"/>
</dbReference>
<organism evidence="8 9">
    <name type="scientific">Actinomyces bowdenii</name>
    <dbReference type="NCBI Taxonomy" id="131109"/>
    <lineage>
        <taxon>Bacteria</taxon>
        <taxon>Bacillati</taxon>
        <taxon>Actinomycetota</taxon>
        <taxon>Actinomycetes</taxon>
        <taxon>Actinomycetales</taxon>
        <taxon>Actinomycetaceae</taxon>
        <taxon>Actinomyces</taxon>
    </lineage>
</organism>
<evidence type="ECO:0000256" key="5">
    <source>
        <dbReference type="ARBA" id="ARBA00023239"/>
    </source>
</evidence>
<dbReference type="GO" id="GO:0009252">
    <property type="term" value="P:peptidoglycan biosynthetic process"/>
    <property type="evidence" value="ECO:0007669"/>
    <property type="project" value="UniProtKB-UniRule"/>
</dbReference>
<dbReference type="OrthoDB" id="9814591at2"/>
<keyword evidence="4 7" id="KW-0472">Membrane</keyword>
<dbReference type="PANTHER" id="PTHR30518:SF2">
    <property type="entry name" value="ENDOLYTIC MUREIN TRANSGLYCOSYLASE"/>
    <property type="match status" value="1"/>
</dbReference>
<dbReference type="GO" id="GO:0005886">
    <property type="term" value="C:plasma membrane"/>
    <property type="evidence" value="ECO:0007669"/>
    <property type="project" value="UniProtKB-SubCell"/>
</dbReference>
<feature type="site" description="Important for catalytic activity" evidence="7">
    <location>
        <position position="265"/>
    </location>
</feature>
<evidence type="ECO:0000256" key="3">
    <source>
        <dbReference type="ARBA" id="ARBA00022989"/>
    </source>
</evidence>
<keyword evidence="6 7" id="KW-0961">Cell wall biogenesis/degradation</keyword>
<dbReference type="Gene3D" id="3.30.1490.480">
    <property type="entry name" value="Endolytic murein transglycosylase"/>
    <property type="match status" value="1"/>
</dbReference>
<keyword evidence="5 7" id="KW-0456">Lyase</keyword>
<name>A0A3P1V679_9ACTO</name>
<evidence type="ECO:0000313" key="9">
    <source>
        <dbReference type="Proteomes" id="UP000271272"/>
    </source>
</evidence>
<comment type="catalytic activity">
    <reaction evidence="7">
        <text>a peptidoglycan chain = a peptidoglycan chain with N-acetyl-1,6-anhydromuramyl-[peptide] at the reducing end + a peptidoglycan chain with N-acetylglucosamine at the non-reducing end.</text>
        <dbReference type="EC" id="4.2.2.29"/>
    </reaction>
</comment>